<evidence type="ECO:0000256" key="9">
    <source>
        <dbReference type="ARBA" id="ARBA00023125"/>
    </source>
</evidence>
<dbReference type="Gene3D" id="3.40.50.300">
    <property type="entry name" value="P-loop containing nucleotide triphosphate hydrolases"/>
    <property type="match status" value="1"/>
</dbReference>
<evidence type="ECO:0000256" key="8">
    <source>
        <dbReference type="ARBA" id="ARBA00022840"/>
    </source>
</evidence>
<comment type="similarity">
    <text evidence="2 12">Belongs to the RecF family.</text>
</comment>
<protein>
    <recommendedName>
        <fullName evidence="3 12">DNA replication and repair protein RecF</fullName>
    </recommendedName>
</protein>
<keyword evidence="5 12" id="KW-0235">DNA replication</keyword>
<keyword evidence="6 12" id="KW-0547">Nucleotide-binding</keyword>
<sequence length="371" mass="41355">MKVDSLSFHHFRNLCDGELQASDGVNVIWGDNAQGKTNLLEAIWLFTGSRSFRGAKDAELLSFSKKDAALTLSFTAQNREQIAKITISPNKQVSLNGVSMGTVSAMAGVFCAVVFAPCHLSLIQDGPAERRRFLDAAICQVKPSYHGLLTEYNRTLLQRNTLLKDMAYHSELSSTMEIWEEHLSRIGGRIQEIRRRYLYRLSPAVKEVYEGLAGGNEQLTLSYLPGGHNEPVSLEGKEAPVFKDLLLQNLRLRRREDMLAGSTSVGPHRDDLLFSINGFSARTYGSQGQQRSVVLACKLSEASLLREVTGEQPVALLDDVLSELDPRRQDFVLNHIKGWQVFITCCDPKQTERLAAGRSFEMKNGVLRPAE</sequence>
<evidence type="ECO:0000259" key="13">
    <source>
        <dbReference type="Pfam" id="PF02463"/>
    </source>
</evidence>
<evidence type="ECO:0000256" key="7">
    <source>
        <dbReference type="ARBA" id="ARBA00022763"/>
    </source>
</evidence>
<gene>
    <name evidence="12 14" type="primary">recF</name>
    <name evidence="14" type="ORF">WMO26_03310</name>
</gene>
<feature type="domain" description="RecF/RecN/SMC N-terminal" evidence="13">
    <location>
        <begin position="3"/>
        <end position="354"/>
    </location>
</feature>
<keyword evidence="7 12" id="KW-0227">DNA damage</keyword>
<evidence type="ECO:0000256" key="1">
    <source>
        <dbReference type="ARBA" id="ARBA00004496"/>
    </source>
</evidence>
<keyword evidence="4 12" id="KW-0963">Cytoplasm</keyword>
<keyword evidence="11 12" id="KW-0742">SOS response</keyword>
<dbReference type="Proteomes" id="UP001489509">
    <property type="component" value="Unassembled WGS sequence"/>
</dbReference>
<comment type="caution">
    <text evidence="14">The sequence shown here is derived from an EMBL/GenBank/DDBJ whole genome shotgun (WGS) entry which is preliminary data.</text>
</comment>
<keyword evidence="10 12" id="KW-0234">DNA repair</keyword>
<dbReference type="InterPro" id="IPR001238">
    <property type="entry name" value="DNA-binding_RecF"/>
</dbReference>
<dbReference type="Pfam" id="PF02463">
    <property type="entry name" value="SMC_N"/>
    <property type="match status" value="1"/>
</dbReference>
<name>A0ABV1DXS1_9FIRM</name>
<evidence type="ECO:0000256" key="5">
    <source>
        <dbReference type="ARBA" id="ARBA00022705"/>
    </source>
</evidence>
<dbReference type="PROSITE" id="PS00617">
    <property type="entry name" value="RECF_1"/>
    <property type="match status" value="1"/>
</dbReference>
<dbReference type="PANTHER" id="PTHR32182">
    <property type="entry name" value="DNA REPLICATION AND REPAIR PROTEIN RECF"/>
    <property type="match status" value="1"/>
</dbReference>
<dbReference type="SUPFAM" id="SSF52540">
    <property type="entry name" value="P-loop containing nucleoside triphosphate hydrolases"/>
    <property type="match status" value="1"/>
</dbReference>
<evidence type="ECO:0000256" key="2">
    <source>
        <dbReference type="ARBA" id="ARBA00008016"/>
    </source>
</evidence>
<dbReference type="PANTHER" id="PTHR32182:SF0">
    <property type="entry name" value="DNA REPLICATION AND REPAIR PROTEIN RECF"/>
    <property type="match status" value="1"/>
</dbReference>
<dbReference type="InterPro" id="IPR003395">
    <property type="entry name" value="RecF/RecN/SMC_N"/>
</dbReference>
<evidence type="ECO:0000256" key="12">
    <source>
        <dbReference type="HAMAP-Rule" id="MF_00365"/>
    </source>
</evidence>
<keyword evidence="15" id="KW-1185">Reference proteome</keyword>
<reference evidence="14 15" key="1">
    <citation type="submission" date="2024-03" db="EMBL/GenBank/DDBJ databases">
        <title>Human intestinal bacterial collection.</title>
        <authorList>
            <person name="Pauvert C."/>
            <person name="Hitch T.C.A."/>
            <person name="Clavel T."/>
        </authorList>
    </citation>
    <scope>NUCLEOTIDE SEQUENCE [LARGE SCALE GENOMIC DNA]</scope>
    <source>
        <strain evidence="14 15">CLA-JM-H44</strain>
    </source>
</reference>
<evidence type="ECO:0000256" key="11">
    <source>
        <dbReference type="ARBA" id="ARBA00023236"/>
    </source>
</evidence>
<evidence type="ECO:0000256" key="3">
    <source>
        <dbReference type="ARBA" id="ARBA00020170"/>
    </source>
</evidence>
<dbReference type="NCBIfam" id="TIGR00611">
    <property type="entry name" value="recf"/>
    <property type="match status" value="1"/>
</dbReference>
<evidence type="ECO:0000313" key="14">
    <source>
        <dbReference type="EMBL" id="MEQ2439851.1"/>
    </source>
</evidence>
<dbReference type="Gene3D" id="1.20.1050.90">
    <property type="entry name" value="RecF/RecN/SMC, N-terminal domain"/>
    <property type="match status" value="1"/>
</dbReference>
<dbReference type="InterPro" id="IPR018078">
    <property type="entry name" value="DNA-binding_RecF_CS"/>
</dbReference>
<dbReference type="EMBL" id="JBBMFD010000003">
    <property type="protein sequence ID" value="MEQ2439851.1"/>
    <property type="molecule type" value="Genomic_DNA"/>
</dbReference>
<comment type="subcellular location">
    <subcellularLocation>
        <location evidence="1 12">Cytoplasm</location>
    </subcellularLocation>
</comment>
<keyword evidence="9 12" id="KW-0238">DNA-binding</keyword>
<comment type="function">
    <text evidence="12">The RecF protein is involved in DNA metabolism; it is required for DNA replication and normal SOS inducibility. RecF binds preferentially to single-stranded, linear DNA. It also seems to bind ATP.</text>
</comment>
<evidence type="ECO:0000313" key="15">
    <source>
        <dbReference type="Proteomes" id="UP001489509"/>
    </source>
</evidence>
<dbReference type="InterPro" id="IPR042174">
    <property type="entry name" value="RecF_2"/>
</dbReference>
<accession>A0ABV1DXS1</accession>
<evidence type="ECO:0000256" key="4">
    <source>
        <dbReference type="ARBA" id="ARBA00022490"/>
    </source>
</evidence>
<dbReference type="HAMAP" id="MF_00365">
    <property type="entry name" value="RecF"/>
    <property type="match status" value="1"/>
</dbReference>
<proteinExistence type="inferred from homology"/>
<evidence type="ECO:0000256" key="6">
    <source>
        <dbReference type="ARBA" id="ARBA00022741"/>
    </source>
</evidence>
<evidence type="ECO:0000256" key="10">
    <source>
        <dbReference type="ARBA" id="ARBA00023204"/>
    </source>
</evidence>
<dbReference type="RefSeq" id="WP_349218117.1">
    <property type="nucleotide sequence ID" value="NZ_JBBMFD010000003.1"/>
</dbReference>
<organism evidence="14 15">
    <name type="scientific">Solibaculum intestinale</name>
    <dbReference type="NCBI Taxonomy" id="3133165"/>
    <lineage>
        <taxon>Bacteria</taxon>
        <taxon>Bacillati</taxon>
        <taxon>Bacillota</taxon>
        <taxon>Clostridia</taxon>
        <taxon>Eubacteriales</taxon>
        <taxon>Oscillospiraceae</taxon>
        <taxon>Solibaculum</taxon>
    </lineage>
</organism>
<dbReference type="InterPro" id="IPR027417">
    <property type="entry name" value="P-loop_NTPase"/>
</dbReference>
<keyword evidence="8 12" id="KW-0067">ATP-binding</keyword>
<feature type="binding site" evidence="12">
    <location>
        <begin position="30"/>
        <end position="37"/>
    </location>
    <ligand>
        <name>ATP</name>
        <dbReference type="ChEBI" id="CHEBI:30616"/>
    </ligand>
</feature>